<dbReference type="STRING" id="765257.A0A0C9YI49"/>
<gene>
    <name evidence="3" type="ORF">PISMIDRAFT_113511</name>
</gene>
<accession>A0A0C9YI49</accession>
<feature type="domain" description="Myb-like" evidence="2">
    <location>
        <begin position="18"/>
        <end position="85"/>
    </location>
</feature>
<evidence type="ECO:0000313" key="3">
    <source>
        <dbReference type="EMBL" id="KIK16371.1"/>
    </source>
</evidence>
<dbReference type="InterPro" id="IPR024752">
    <property type="entry name" value="Myb/SANT-like_dom"/>
</dbReference>
<dbReference type="EMBL" id="KN833859">
    <property type="protein sequence ID" value="KIK16371.1"/>
    <property type="molecule type" value="Genomic_DNA"/>
</dbReference>
<dbReference type="AlphaFoldDB" id="A0A0C9YI49"/>
<feature type="non-terminal residue" evidence="3">
    <location>
        <position position="1"/>
    </location>
</feature>
<feature type="non-terminal residue" evidence="3">
    <location>
        <position position="152"/>
    </location>
</feature>
<evidence type="ECO:0000259" key="2">
    <source>
        <dbReference type="PROSITE" id="PS50090"/>
    </source>
</evidence>
<proteinExistence type="predicted"/>
<dbReference type="HOGENOM" id="CLU_082499_2_2_1"/>
<name>A0A0C9YI49_9AGAM</name>
<dbReference type="Gene3D" id="1.10.10.60">
    <property type="entry name" value="Homeodomain-like"/>
    <property type="match status" value="1"/>
</dbReference>
<reference evidence="3 4" key="1">
    <citation type="submission" date="2014-04" db="EMBL/GenBank/DDBJ databases">
        <authorList>
            <consortium name="DOE Joint Genome Institute"/>
            <person name="Kuo A."/>
            <person name="Kohler A."/>
            <person name="Costa M.D."/>
            <person name="Nagy L.G."/>
            <person name="Floudas D."/>
            <person name="Copeland A."/>
            <person name="Barry K.W."/>
            <person name="Cichocki N."/>
            <person name="Veneault-Fourrey C."/>
            <person name="LaButti K."/>
            <person name="Lindquist E.A."/>
            <person name="Lipzen A."/>
            <person name="Lundell T."/>
            <person name="Morin E."/>
            <person name="Murat C."/>
            <person name="Sun H."/>
            <person name="Tunlid A."/>
            <person name="Henrissat B."/>
            <person name="Grigoriev I.V."/>
            <person name="Hibbett D.S."/>
            <person name="Martin F."/>
            <person name="Nordberg H.P."/>
            <person name="Cantor M.N."/>
            <person name="Hua S.X."/>
        </authorList>
    </citation>
    <scope>NUCLEOTIDE SEQUENCE [LARGE SCALE GENOMIC DNA]</scope>
    <source>
        <strain evidence="3 4">441</strain>
    </source>
</reference>
<dbReference type="PANTHER" id="PTHR46929:SF3">
    <property type="entry name" value="MYB_SANT-LIKE DOMAIN-CONTAINING PROTEIN"/>
    <property type="match status" value="1"/>
</dbReference>
<protein>
    <recommendedName>
        <fullName evidence="2">Myb-like domain-containing protein</fullName>
    </recommendedName>
</protein>
<dbReference type="PROSITE" id="PS50090">
    <property type="entry name" value="MYB_LIKE"/>
    <property type="match status" value="1"/>
</dbReference>
<organism evidence="3 4">
    <name type="scientific">Pisolithus microcarpus 441</name>
    <dbReference type="NCBI Taxonomy" id="765257"/>
    <lineage>
        <taxon>Eukaryota</taxon>
        <taxon>Fungi</taxon>
        <taxon>Dikarya</taxon>
        <taxon>Basidiomycota</taxon>
        <taxon>Agaricomycotina</taxon>
        <taxon>Agaricomycetes</taxon>
        <taxon>Agaricomycetidae</taxon>
        <taxon>Boletales</taxon>
        <taxon>Sclerodermatineae</taxon>
        <taxon>Pisolithaceae</taxon>
        <taxon>Pisolithus</taxon>
    </lineage>
</organism>
<evidence type="ECO:0000256" key="1">
    <source>
        <dbReference type="SAM" id="MobiDB-lite"/>
    </source>
</evidence>
<dbReference type="OrthoDB" id="2689355at2759"/>
<dbReference type="InterPro" id="IPR001005">
    <property type="entry name" value="SANT/Myb"/>
</dbReference>
<feature type="region of interest" description="Disordered" evidence="1">
    <location>
        <begin position="1"/>
        <end position="21"/>
    </location>
</feature>
<keyword evidence="4" id="KW-1185">Reference proteome</keyword>
<dbReference type="Proteomes" id="UP000054018">
    <property type="component" value="Unassembled WGS sequence"/>
</dbReference>
<dbReference type="Pfam" id="PF12776">
    <property type="entry name" value="Myb_DNA-bind_3"/>
    <property type="match status" value="1"/>
</dbReference>
<reference evidence="4" key="2">
    <citation type="submission" date="2015-01" db="EMBL/GenBank/DDBJ databases">
        <title>Evolutionary Origins and Diversification of the Mycorrhizal Mutualists.</title>
        <authorList>
            <consortium name="DOE Joint Genome Institute"/>
            <consortium name="Mycorrhizal Genomics Consortium"/>
            <person name="Kohler A."/>
            <person name="Kuo A."/>
            <person name="Nagy L.G."/>
            <person name="Floudas D."/>
            <person name="Copeland A."/>
            <person name="Barry K.W."/>
            <person name="Cichocki N."/>
            <person name="Veneault-Fourrey C."/>
            <person name="LaButti K."/>
            <person name="Lindquist E.A."/>
            <person name="Lipzen A."/>
            <person name="Lundell T."/>
            <person name="Morin E."/>
            <person name="Murat C."/>
            <person name="Riley R."/>
            <person name="Ohm R."/>
            <person name="Sun H."/>
            <person name="Tunlid A."/>
            <person name="Henrissat B."/>
            <person name="Grigoriev I.V."/>
            <person name="Hibbett D.S."/>
            <person name="Martin F."/>
        </authorList>
    </citation>
    <scope>NUCLEOTIDE SEQUENCE [LARGE SCALE GENOMIC DNA]</scope>
    <source>
        <strain evidence="4">441</strain>
    </source>
</reference>
<sequence length="152" mass="16981">MVRKKLSQLPTKSAPTRQAAVQPASWTDADVNILLDLAITQKASAGKGMNFKATFWNAVSDALSNPSKGGPKTSKVCKEKWKRLRKTFEVIECIKNTSGLTYLRELGANIGLESEAVWNDFIKKHKDANSFRNRGWPHYDKMKQLMPSKGKG</sequence>
<dbReference type="PANTHER" id="PTHR46929">
    <property type="entry name" value="EXPRESSED PROTEIN"/>
    <property type="match status" value="1"/>
</dbReference>
<evidence type="ECO:0000313" key="4">
    <source>
        <dbReference type="Proteomes" id="UP000054018"/>
    </source>
</evidence>